<keyword evidence="2 4" id="KW-0808">Transferase</keyword>
<dbReference type="GO" id="GO:0004792">
    <property type="term" value="F:thiosulfate-cyanide sulfurtransferase activity"/>
    <property type="evidence" value="ECO:0007669"/>
    <property type="project" value="UniProtKB-EC"/>
</dbReference>
<keyword evidence="5" id="KW-1185">Reference proteome</keyword>
<evidence type="ECO:0000313" key="5">
    <source>
        <dbReference type="Proteomes" id="UP000275281"/>
    </source>
</evidence>
<dbReference type="InterPro" id="IPR036873">
    <property type="entry name" value="Rhodanese-like_dom_sf"/>
</dbReference>
<dbReference type="OrthoDB" id="9811849at2"/>
<dbReference type="RefSeq" id="WP_124028997.1">
    <property type="nucleotide sequence ID" value="NZ_JBHRSN010000014.1"/>
</dbReference>
<dbReference type="EMBL" id="RPOK01000005">
    <property type="protein sequence ID" value="RPJ65450.1"/>
    <property type="molecule type" value="Genomic_DNA"/>
</dbReference>
<dbReference type="AlphaFoldDB" id="A0A3N5XY15"/>
<dbReference type="GO" id="GO:0005737">
    <property type="term" value="C:cytoplasm"/>
    <property type="evidence" value="ECO:0007669"/>
    <property type="project" value="InterPro"/>
</dbReference>
<dbReference type="InterPro" id="IPR050229">
    <property type="entry name" value="GlpE_sulfurtransferase"/>
</dbReference>
<evidence type="ECO:0000259" key="3">
    <source>
        <dbReference type="PROSITE" id="PS50206"/>
    </source>
</evidence>
<gene>
    <name evidence="4" type="primary">glpE</name>
    <name evidence="4" type="ORF">DRW07_16260</name>
</gene>
<evidence type="ECO:0000313" key="4">
    <source>
        <dbReference type="EMBL" id="RPJ65450.1"/>
    </source>
</evidence>
<name>A0A3N5XY15_9ALTE</name>
<evidence type="ECO:0000256" key="1">
    <source>
        <dbReference type="ARBA" id="ARBA00022490"/>
    </source>
</evidence>
<dbReference type="NCBIfam" id="NF001195">
    <property type="entry name" value="PRK00162.1"/>
    <property type="match status" value="1"/>
</dbReference>
<dbReference type="Gene3D" id="3.40.250.10">
    <property type="entry name" value="Rhodanese-like domain"/>
    <property type="match status" value="1"/>
</dbReference>
<proteinExistence type="predicted"/>
<dbReference type="Pfam" id="PF00581">
    <property type="entry name" value="Rhodanese"/>
    <property type="match status" value="1"/>
</dbReference>
<dbReference type="PROSITE" id="PS50206">
    <property type="entry name" value="RHODANESE_3"/>
    <property type="match status" value="1"/>
</dbReference>
<dbReference type="Proteomes" id="UP000275281">
    <property type="component" value="Unassembled WGS sequence"/>
</dbReference>
<keyword evidence="1" id="KW-0963">Cytoplasm</keyword>
<accession>A0A3N5XY15</accession>
<organism evidence="4 5">
    <name type="scientific">Alteromonas sediminis</name>
    <dbReference type="NCBI Taxonomy" id="2259342"/>
    <lineage>
        <taxon>Bacteria</taxon>
        <taxon>Pseudomonadati</taxon>
        <taxon>Pseudomonadota</taxon>
        <taxon>Gammaproteobacteria</taxon>
        <taxon>Alteromonadales</taxon>
        <taxon>Alteromonadaceae</taxon>
        <taxon>Alteromonas/Salinimonas group</taxon>
        <taxon>Alteromonas</taxon>
    </lineage>
</organism>
<dbReference type="PANTHER" id="PTHR43031">
    <property type="entry name" value="FAD-DEPENDENT OXIDOREDUCTASE"/>
    <property type="match status" value="1"/>
</dbReference>
<reference evidence="4 5" key="1">
    <citation type="submission" date="2018-11" db="EMBL/GenBank/DDBJ databases">
        <authorList>
            <person name="Ye M.-Q."/>
            <person name="Du Z.-J."/>
        </authorList>
    </citation>
    <scope>NUCLEOTIDE SEQUENCE [LARGE SCALE GENOMIC DNA]</scope>
    <source>
        <strain evidence="4 5">U0105</strain>
    </source>
</reference>
<sequence>MTTFTHITCEQLNAERDQWTLVDIRDRQSFELAHVEGAIAIDNDNVAQFLSETSNEQPVAVMCYHGISSQQAAAFLNQQGLQNVATVDGGFEYWRQHFAVTTEK</sequence>
<dbReference type="EC" id="2.8.1.1" evidence="4"/>
<feature type="domain" description="Rhodanese" evidence="3">
    <location>
        <begin position="15"/>
        <end position="103"/>
    </location>
</feature>
<evidence type="ECO:0000256" key="2">
    <source>
        <dbReference type="ARBA" id="ARBA00022679"/>
    </source>
</evidence>
<dbReference type="PANTHER" id="PTHR43031:SF6">
    <property type="entry name" value="THIOSULFATE SULFURTRANSFERASE GLPE"/>
    <property type="match status" value="1"/>
</dbReference>
<dbReference type="CDD" id="cd01444">
    <property type="entry name" value="GlpE_ST"/>
    <property type="match status" value="1"/>
</dbReference>
<dbReference type="SUPFAM" id="SSF52821">
    <property type="entry name" value="Rhodanese/Cell cycle control phosphatase"/>
    <property type="match status" value="1"/>
</dbReference>
<dbReference type="InterPro" id="IPR023695">
    <property type="entry name" value="Thiosulf_sulfurTrfase"/>
</dbReference>
<comment type="caution">
    <text evidence="4">The sequence shown here is derived from an EMBL/GenBank/DDBJ whole genome shotgun (WGS) entry which is preliminary data.</text>
</comment>
<dbReference type="InterPro" id="IPR001763">
    <property type="entry name" value="Rhodanese-like_dom"/>
</dbReference>
<protein>
    <submittedName>
        <fullName evidence="4">Thiosulfate sulfurtransferase GlpE</fullName>
        <ecNumber evidence="4">2.8.1.1</ecNumber>
    </submittedName>
</protein>
<dbReference type="SMART" id="SM00450">
    <property type="entry name" value="RHOD"/>
    <property type="match status" value="1"/>
</dbReference>